<dbReference type="InterPro" id="IPR005025">
    <property type="entry name" value="FMN_Rdtase-like_dom"/>
</dbReference>
<dbReference type="GO" id="GO:0016491">
    <property type="term" value="F:oxidoreductase activity"/>
    <property type="evidence" value="ECO:0007669"/>
    <property type="project" value="InterPro"/>
</dbReference>
<dbReference type="Pfam" id="PF03358">
    <property type="entry name" value="FMN_red"/>
    <property type="match status" value="1"/>
</dbReference>
<feature type="domain" description="NADPH-dependent FMN reductase-like" evidence="1">
    <location>
        <begin position="37"/>
        <end position="121"/>
    </location>
</feature>
<dbReference type="RefSeq" id="WP_198500645.1">
    <property type="nucleotide sequence ID" value="NZ_CP065989.1"/>
</dbReference>
<evidence type="ECO:0000313" key="2">
    <source>
        <dbReference type="EMBL" id="QQB15704.1"/>
    </source>
</evidence>
<dbReference type="Proteomes" id="UP000595374">
    <property type="component" value="Chromosome"/>
</dbReference>
<evidence type="ECO:0000259" key="1">
    <source>
        <dbReference type="Pfam" id="PF03358"/>
    </source>
</evidence>
<organism evidence="2 3">
    <name type="scientific">Brevibacterium casei</name>
    <dbReference type="NCBI Taxonomy" id="33889"/>
    <lineage>
        <taxon>Bacteria</taxon>
        <taxon>Bacillati</taxon>
        <taxon>Actinomycetota</taxon>
        <taxon>Actinomycetes</taxon>
        <taxon>Micrococcales</taxon>
        <taxon>Brevibacteriaceae</taxon>
        <taxon>Brevibacterium</taxon>
    </lineage>
</organism>
<dbReference type="InterPro" id="IPR029039">
    <property type="entry name" value="Flavoprotein-like_sf"/>
</dbReference>
<dbReference type="AlphaFoldDB" id="A0A7T4A1Q9"/>
<sequence length="149" mass="15752">MVSVLLVHHSPSPSTQRIAEAAEAGLRLPELGDIDVTVRPALEATVDDVLAADAYVLGTTANFGYISGALKHFFDTTYDAVREPTAGRPFSYWIHGGYDTTGAETAMTQITTGLGWSLVFDPLVLTGAVDEEHLETATELAATVAASTL</sequence>
<protein>
    <submittedName>
        <fullName evidence="2">NAD(P)H-dependent oxidoreductase</fullName>
    </submittedName>
</protein>
<dbReference type="Gene3D" id="3.40.50.360">
    <property type="match status" value="1"/>
</dbReference>
<dbReference type="SUPFAM" id="SSF52218">
    <property type="entry name" value="Flavoproteins"/>
    <property type="match status" value="1"/>
</dbReference>
<gene>
    <name evidence="2" type="ORF">I6H47_07225</name>
</gene>
<proteinExistence type="predicted"/>
<reference evidence="2 3" key="1">
    <citation type="submission" date="2020-12" db="EMBL/GenBank/DDBJ databases">
        <title>FDA dAtabase for Regulatory Grade micrObial Sequences (FDA-ARGOS): Supporting development and validation of Infectious Disease Dx tests.</title>
        <authorList>
            <person name="Sproer C."/>
            <person name="Gronow S."/>
            <person name="Severitt S."/>
            <person name="Schroder I."/>
            <person name="Tallon L."/>
            <person name="Sadzewicz L."/>
            <person name="Zhao X."/>
            <person name="Boylan J."/>
            <person name="Ott S."/>
            <person name="Bowen H."/>
            <person name="Vavikolanu K."/>
            <person name="Mehta A."/>
            <person name="Aluvathingal J."/>
            <person name="Nadendla S."/>
            <person name="Lowell S."/>
            <person name="Myers T."/>
            <person name="Yan Y."/>
            <person name="Sichtig H."/>
        </authorList>
    </citation>
    <scope>NUCLEOTIDE SEQUENCE [LARGE SCALE GENOMIC DNA]</scope>
    <source>
        <strain evidence="2 3">FDAARGOS_990</strain>
    </source>
</reference>
<name>A0A7T4A1Q9_9MICO</name>
<accession>A0A7T4A1Q9</accession>
<evidence type="ECO:0000313" key="3">
    <source>
        <dbReference type="Proteomes" id="UP000595374"/>
    </source>
</evidence>
<dbReference type="EMBL" id="CP065989">
    <property type="protein sequence ID" value="QQB15704.1"/>
    <property type="molecule type" value="Genomic_DNA"/>
</dbReference>